<dbReference type="SUPFAM" id="SSF46955">
    <property type="entry name" value="Putative DNA-binding domain"/>
    <property type="match status" value="1"/>
</dbReference>
<dbReference type="InterPro" id="IPR000551">
    <property type="entry name" value="MerR-type_HTH_dom"/>
</dbReference>
<keyword evidence="1" id="KW-0805">Transcription regulation</keyword>
<dbReference type="Gene3D" id="1.10.1660.10">
    <property type="match status" value="1"/>
</dbReference>
<dbReference type="GO" id="GO:0003677">
    <property type="term" value="F:DNA binding"/>
    <property type="evidence" value="ECO:0007669"/>
    <property type="project" value="UniProtKB-KW"/>
</dbReference>
<keyword evidence="6" id="KW-1185">Reference proteome</keyword>
<dbReference type="GO" id="GO:0003700">
    <property type="term" value="F:DNA-binding transcription factor activity"/>
    <property type="evidence" value="ECO:0007669"/>
    <property type="project" value="InterPro"/>
</dbReference>
<comment type="caution">
    <text evidence="5">The sequence shown here is derived from an EMBL/GenBank/DDBJ whole genome shotgun (WGS) entry which is preliminary data.</text>
</comment>
<evidence type="ECO:0000313" key="5">
    <source>
        <dbReference type="EMBL" id="PSL05346.1"/>
    </source>
</evidence>
<dbReference type="OrthoDB" id="5242095at2"/>
<evidence type="ECO:0000259" key="4">
    <source>
        <dbReference type="PROSITE" id="PS50937"/>
    </source>
</evidence>
<dbReference type="EMBL" id="PYGE01000004">
    <property type="protein sequence ID" value="PSL05346.1"/>
    <property type="molecule type" value="Genomic_DNA"/>
</dbReference>
<reference evidence="5 6" key="1">
    <citation type="submission" date="2018-03" db="EMBL/GenBank/DDBJ databases">
        <title>Genomic Encyclopedia of Archaeal and Bacterial Type Strains, Phase II (KMG-II): from individual species to whole genera.</title>
        <authorList>
            <person name="Goeker M."/>
        </authorList>
    </citation>
    <scope>NUCLEOTIDE SEQUENCE [LARGE SCALE GENOMIC DNA]</scope>
    <source>
        <strain evidence="5 6">DSM 45211</strain>
    </source>
</reference>
<evidence type="ECO:0000256" key="1">
    <source>
        <dbReference type="ARBA" id="ARBA00023015"/>
    </source>
</evidence>
<dbReference type="RefSeq" id="WP_106536591.1">
    <property type="nucleotide sequence ID" value="NZ_ML142899.1"/>
</dbReference>
<dbReference type="PANTHER" id="PTHR30204">
    <property type="entry name" value="REDOX-CYCLING DRUG-SENSING TRANSCRIPTIONAL ACTIVATOR SOXR"/>
    <property type="match status" value="1"/>
</dbReference>
<proteinExistence type="predicted"/>
<dbReference type="InterPro" id="IPR009061">
    <property type="entry name" value="DNA-bd_dom_put_sf"/>
</dbReference>
<sequence length="147" mass="16165">MALELREKAHNTTLTVSALASEVGVSADAVRYYERAGLLPAPPRSPSGYRLYDRRAVDRLRFIQGCQRLGLRLREIADLLSVRDTGECPCEPAEHLLSRRVSEIDAEIERLTSLRSEMVTMLAHPADADCPDPVPGTWCAEGGESCA</sequence>
<feature type="domain" description="HTH merR-type" evidence="4">
    <location>
        <begin position="13"/>
        <end position="82"/>
    </location>
</feature>
<dbReference type="PRINTS" id="PR00040">
    <property type="entry name" value="HTHMERR"/>
</dbReference>
<dbReference type="SMART" id="SM00422">
    <property type="entry name" value="HTH_MERR"/>
    <property type="match status" value="1"/>
</dbReference>
<evidence type="ECO:0000256" key="3">
    <source>
        <dbReference type="ARBA" id="ARBA00023163"/>
    </source>
</evidence>
<name>A0A2P8E7A6_9ACTN</name>
<dbReference type="Proteomes" id="UP000243528">
    <property type="component" value="Unassembled WGS sequence"/>
</dbReference>
<dbReference type="AlphaFoldDB" id="A0A2P8E7A6"/>
<dbReference type="Pfam" id="PF13411">
    <property type="entry name" value="MerR_1"/>
    <property type="match status" value="1"/>
</dbReference>
<evidence type="ECO:0000256" key="2">
    <source>
        <dbReference type="ARBA" id="ARBA00023125"/>
    </source>
</evidence>
<dbReference type="PROSITE" id="PS00552">
    <property type="entry name" value="HTH_MERR_1"/>
    <property type="match status" value="1"/>
</dbReference>
<dbReference type="InterPro" id="IPR047057">
    <property type="entry name" value="MerR_fam"/>
</dbReference>
<organism evidence="5 6">
    <name type="scientific">Haloactinopolyspora alba</name>
    <dbReference type="NCBI Taxonomy" id="648780"/>
    <lineage>
        <taxon>Bacteria</taxon>
        <taxon>Bacillati</taxon>
        <taxon>Actinomycetota</taxon>
        <taxon>Actinomycetes</taxon>
        <taxon>Jiangellales</taxon>
        <taxon>Jiangellaceae</taxon>
        <taxon>Haloactinopolyspora</taxon>
    </lineage>
</organism>
<keyword evidence="2 5" id="KW-0238">DNA-binding</keyword>
<protein>
    <submittedName>
        <fullName evidence="5">DNA-binding transcriptional MerR regulator</fullName>
    </submittedName>
</protein>
<gene>
    <name evidence="5" type="ORF">CLV30_104216</name>
</gene>
<keyword evidence="3" id="KW-0804">Transcription</keyword>
<dbReference type="CDD" id="cd04770">
    <property type="entry name" value="HTH_HMRTR"/>
    <property type="match status" value="1"/>
</dbReference>
<evidence type="ECO:0000313" key="6">
    <source>
        <dbReference type="Proteomes" id="UP000243528"/>
    </source>
</evidence>
<dbReference type="PROSITE" id="PS50937">
    <property type="entry name" value="HTH_MERR_2"/>
    <property type="match status" value="1"/>
</dbReference>
<dbReference type="PANTHER" id="PTHR30204:SF94">
    <property type="entry name" value="HEAVY METAL-DEPENDENT TRANSCRIPTIONAL REGULATOR HI_0293-RELATED"/>
    <property type="match status" value="1"/>
</dbReference>
<accession>A0A2P8E7A6</accession>